<feature type="region of interest" description="Disordered" evidence="1">
    <location>
        <begin position="1"/>
        <end position="76"/>
    </location>
</feature>
<evidence type="ECO:0000313" key="2">
    <source>
        <dbReference type="EMBL" id="KAL1884982.1"/>
    </source>
</evidence>
<protein>
    <submittedName>
        <fullName evidence="2">Uncharacterized protein</fullName>
    </submittedName>
</protein>
<organism evidence="2 3">
    <name type="scientific">Paecilomyces lecythidis</name>
    <dbReference type="NCBI Taxonomy" id="3004212"/>
    <lineage>
        <taxon>Eukaryota</taxon>
        <taxon>Fungi</taxon>
        <taxon>Dikarya</taxon>
        <taxon>Ascomycota</taxon>
        <taxon>Pezizomycotina</taxon>
        <taxon>Eurotiomycetes</taxon>
        <taxon>Eurotiomycetidae</taxon>
        <taxon>Eurotiales</taxon>
        <taxon>Thermoascaceae</taxon>
        <taxon>Paecilomyces</taxon>
    </lineage>
</organism>
<feature type="compositionally biased region" description="Basic and acidic residues" evidence="1">
    <location>
        <begin position="59"/>
        <end position="71"/>
    </location>
</feature>
<feature type="compositionally biased region" description="Low complexity" evidence="1">
    <location>
        <begin position="40"/>
        <end position="58"/>
    </location>
</feature>
<keyword evidence="3" id="KW-1185">Reference proteome</keyword>
<name>A0ABR3YB13_9EURO</name>
<proteinExistence type="predicted"/>
<accession>A0ABR3YB13</accession>
<comment type="caution">
    <text evidence="2">The sequence shown here is derived from an EMBL/GenBank/DDBJ whole genome shotgun (WGS) entry which is preliminary data.</text>
</comment>
<dbReference type="Proteomes" id="UP001583193">
    <property type="component" value="Unassembled WGS sequence"/>
</dbReference>
<evidence type="ECO:0000313" key="3">
    <source>
        <dbReference type="Proteomes" id="UP001583193"/>
    </source>
</evidence>
<gene>
    <name evidence="2" type="ORF">Plec18167_001639</name>
</gene>
<dbReference type="EMBL" id="JAVDPF010000003">
    <property type="protein sequence ID" value="KAL1884982.1"/>
    <property type="molecule type" value="Genomic_DNA"/>
</dbReference>
<evidence type="ECO:0000256" key="1">
    <source>
        <dbReference type="SAM" id="MobiDB-lite"/>
    </source>
</evidence>
<feature type="compositionally biased region" description="Polar residues" evidence="1">
    <location>
        <begin position="124"/>
        <end position="144"/>
    </location>
</feature>
<feature type="compositionally biased region" description="Low complexity" evidence="1">
    <location>
        <begin position="157"/>
        <end position="166"/>
    </location>
</feature>
<reference evidence="2 3" key="1">
    <citation type="journal article" date="2024" name="IMA Fungus">
        <title>IMA Genome - F19 : A genome assembly and annotation guide to empower mycologists, including annotated draft genome sequences of Ceratocystis pirilliformis, Diaporthe australafricana, Fusarium ophioides, Paecilomyces lecythidis, and Sporothrix stenoceras.</title>
        <authorList>
            <person name="Aylward J."/>
            <person name="Wilson A.M."/>
            <person name="Visagie C.M."/>
            <person name="Spraker J."/>
            <person name="Barnes I."/>
            <person name="Buitendag C."/>
            <person name="Ceriani C."/>
            <person name="Del Mar Angel L."/>
            <person name="du Plessis D."/>
            <person name="Fuchs T."/>
            <person name="Gasser K."/>
            <person name="Kramer D."/>
            <person name="Li W."/>
            <person name="Munsamy K."/>
            <person name="Piso A."/>
            <person name="Price J.L."/>
            <person name="Sonnekus B."/>
            <person name="Thomas C."/>
            <person name="van der Nest A."/>
            <person name="van Dijk A."/>
            <person name="van Heerden A."/>
            <person name="van Vuuren N."/>
            <person name="Yilmaz N."/>
            <person name="Duong T.A."/>
            <person name="van der Merwe N.A."/>
            <person name="Wingfield M.J."/>
            <person name="Wingfield B.D."/>
        </authorList>
    </citation>
    <scope>NUCLEOTIDE SEQUENCE [LARGE SCALE GENOMIC DNA]</scope>
    <source>
        <strain evidence="2 3">CMW 18167</strain>
    </source>
</reference>
<feature type="compositionally biased region" description="Low complexity" evidence="1">
    <location>
        <begin position="1"/>
        <end position="22"/>
    </location>
</feature>
<feature type="region of interest" description="Disordered" evidence="1">
    <location>
        <begin position="97"/>
        <end position="170"/>
    </location>
</feature>
<sequence>MAHLASGPSPAPRRPSTTTQRALSPFLTERRSCSWSGSFAVRSPASSPPTSSSDVSSPRSDRRSSRTEGGRGRKSLRRRLLFRPLWTKGLVDAVEVSREKQQQQQQQKKRLSQQPAFLDGSRRGTFQNRTKQNKPVQPDSQTARQTDRYCAARRARASVSSQSRSQTPLQDALGLSVTHYHRYAASISTPQICAGGSVGGLRLTRISALV</sequence>